<evidence type="ECO:0000313" key="1">
    <source>
        <dbReference type="EMBL" id="SCC63445.1"/>
    </source>
</evidence>
<protein>
    <submittedName>
        <fullName evidence="1">MinD family ATPase domain protein</fullName>
    </submittedName>
</protein>
<proteinExistence type="predicted"/>
<name>A0A1C4G6I1_9BACI</name>
<reference evidence="2" key="1">
    <citation type="submission" date="2016-08" db="EMBL/GenBank/DDBJ databases">
        <authorList>
            <person name="Loux V."/>
            <person name="Rue O."/>
        </authorList>
    </citation>
    <scope>NUCLEOTIDE SEQUENCE [LARGE SCALE GENOMIC DNA]</scope>
    <source>
        <strain evidence="2">INRA Bc05-F1</strain>
    </source>
</reference>
<accession>A0A1C4G6I1</accession>
<evidence type="ECO:0000313" key="2">
    <source>
        <dbReference type="Proteomes" id="UP000196052"/>
    </source>
</evidence>
<dbReference type="AlphaFoldDB" id="A0A1C4G6I1"/>
<organism evidence="1 2">
    <name type="scientific">Bacillus wiedmannii</name>
    <dbReference type="NCBI Taxonomy" id="1890302"/>
    <lineage>
        <taxon>Bacteria</taxon>
        <taxon>Bacillati</taxon>
        <taxon>Bacillota</taxon>
        <taxon>Bacilli</taxon>
        <taxon>Bacillales</taxon>
        <taxon>Bacillaceae</taxon>
        <taxon>Bacillus</taxon>
        <taxon>Bacillus cereus group</taxon>
    </lineage>
</organism>
<dbReference type="Proteomes" id="UP000196052">
    <property type="component" value="Unassembled WGS sequence"/>
</dbReference>
<gene>
    <name evidence="1" type="ORF">BC05F1_05421</name>
</gene>
<sequence length="112" mass="13431">MENDIVGYFKQVERFDYITIDLDKKFFYVEVVQLETNITLLKLSLNLDKDEIIIAGNVKQYNPSRLEQLIQSFKRTAHKHAWNIIYEVLKNFLHFGKKIDHQKNGYFLYKSI</sequence>
<dbReference type="EMBL" id="FMBE01000015">
    <property type="protein sequence ID" value="SCC63445.1"/>
    <property type="molecule type" value="Genomic_DNA"/>
</dbReference>